<dbReference type="InterPro" id="IPR050107">
    <property type="entry name" value="ABC_carbohydrate_import_ATPase"/>
</dbReference>
<dbReference type="PANTHER" id="PTHR43790:SF4">
    <property type="entry name" value="GUANOSINE IMPORT ATP-BINDING PROTEIN NUPO"/>
    <property type="match status" value="1"/>
</dbReference>
<evidence type="ECO:0000259" key="4">
    <source>
        <dbReference type="PROSITE" id="PS50893"/>
    </source>
</evidence>
<dbReference type="InterPro" id="IPR017871">
    <property type="entry name" value="ABC_transporter-like_CS"/>
</dbReference>
<dbReference type="Pfam" id="PF00005">
    <property type="entry name" value="ABC_tran"/>
    <property type="match status" value="2"/>
</dbReference>
<dbReference type="RefSeq" id="WP_081173253.1">
    <property type="nucleotide sequence ID" value="NZ_MSPX01000001.1"/>
</dbReference>
<gene>
    <name evidence="5" type="ORF">BTR14_01815</name>
</gene>
<accession>A0ABX3PJ43</accession>
<evidence type="ECO:0000256" key="3">
    <source>
        <dbReference type="ARBA" id="ARBA00022840"/>
    </source>
</evidence>
<evidence type="ECO:0000256" key="1">
    <source>
        <dbReference type="ARBA" id="ARBA00005417"/>
    </source>
</evidence>
<dbReference type="SMART" id="SM00382">
    <property type="entry name" value="AAA"/>
    <property type="match status" value="1"/>
</dbReference>
<dbReference type="CDD" id="cd03215">
    <property type="entry name" value="ABC_Carb_Monos_II"/>
    <property type="match status" value="1"/>
</dbReference>
<dbReference type="PROSITE" id="PS50893">
    <property type="entry name" value="ABC_TRANSPORTER_2"/>
    <property type="match status" value="2"/>
</dbReference>
<dbReference type="InterPro" id="IPR003439">
    <property type="entry name" value="ABC_transporter-like_ATP-bd"/>
</dbReference>
<evidence type="ECO:0000313" key="5">
    <source>
        <dbReference type="EMBL" id="OQP88215.1"/>
    </source>
</evidence>
<dbReference type="InterPro" id="IPR027417">
    <property type="entry name" value="P-loop_NTPase"/>
</dbReference>
<dbReference type="PROSITE" id="PS00211">
    <property type="entry name" value="ABC_TRANSPORTER_1"/>
    <property type="match status" value="2"/>
</dbReference>
<organism evidence="5 6">
    <name type="scientific">Xaviernesmea rhizosphaerae</name>
    <dbReference type="NCBI Taxonomy" id="1672749"/>
    <lineage>
        <taxon>Bacteria</taxon>
        <taxon>Pseudomonadati</taxon>
        <taxon>Pseudomonadota</taxon>
        <taxon>Alphaproteobacteria</taxon>
        <taxon>Hyphomicrobiales</taxon>
        <taxon>Rhizobiaceae</taxon>
        <taxon>Rhizobium/Agrobacterium group</taxon>
        <taxon>Xaviernesmea</taxon>
    </lineage>
</organism>
<comment type="caution">
    <text evidence="5">The sequence shown here is derived from an EMBL/GenBank/DDBJ whole genome shotgun (WGS) entry which is preliminary data.</text>
</comment>
<dbReference type="InterPro" id="IPR003593">
    <property type="entry name" value="AAA+_ATPase"/>
</dbReference>
<comment type="similarity">
    <text evidence="1">Belongs to the ABC transporter superfamily.</text>
</comment>
<dbReference type="PANTHER" id="PTHR43790">
    <property type="entry name" value="CARBOHYDRATE TRANSPORT ATP-BINDING PROTEIN MG119-RELATED"/>
    <property type="match status" value="1"/>
</dbReference>
<reference evidence="5 6" key="1">
    <citation type="journal article" date="2017" name="Antonie Van Leeuwenhoek">
        <title>Rhizobium rhizosphaerae sp. nov., a novel species isolated from rice rhizosphere.</title>
        <authorList>
            <person name="Zhao J.J."/>
            <person name="Zhang J."/>
            <person name="Zhang R.J."/>
            <person name="Zhang C.W."/>
            <person name="Yin H.Q."/>
            <person name="Zhang X.X."/>
        </authorList>
    </citation>
    <scope>NUCLEOTIDE SEQUENCE [LARGE SCALE GENOMIC DNA]</scope>
    <source>
        <strain evidence="5 6">RD15</strain>
    </source>
</reference>
<proteinExistence type="inferred from homology"/>
<protein>
    <submittedName>
        <fullName evidence="5">ABC transporter</fullName>
    </submittedName>
</protein>
<keyword evidence="2" id="KW-0547">Nucleotide-binding</keyword>
<dbReference type="EMBL" id="MSPX01000001">
    <property type="protein sequence ID" value="OQP88215.1"/>
    <property type="molecule type" value="Genomic_DNA"/>
</dbReference>
<keyword evidence="6" id="KW-1185">Reference proteome</keyword>
<dbReference type="Proteomes" id="UP000192652">
    <property type="component" value="Unassembled WGS sequence"/>
</dbReference>
<feature type="domain" description="ABC transporter" evidence="4">
    <location>
        <begin position="261"/>
        <end position="511"/>
    </location>
</feature>
<dbReference type="SUPFAM" id="SSF52540">
    <property type="entry name" value="P-loop containing nucleoside triphosphate hydrolases"/>
    <property type="match status" value="2"/>
</dbReference>
<keyword evidence="3" id="KW-0067">ATP-binding</keyword>
<evidence type="ECO:0000256" key="2">
    <source>
        <dbReference type="ARBA" id="ARBA00022741"/>
    </source>
</evidence>
<dbReference type="CDD" id="cd03216">
    <property type="entry name" value="ABC_Carb_Monos_I"/>
    <property type="match status" value="1"/>
</dbReference>
<name>A0ABX3PJ43_9HYPH</name>
<dbReference type="Gene3D" id="3.40.50.300">
    <property type="entry name" value="P-loop containing nucleotide triphosphate hydrolases"/>
    <property type="match status" value="2"/>
</dbReference>
<evidence type="ECO:0000313" key="6">
    <source>
        <dbReference type="Proteomes" id="UP000192652"/>
    </source>
</evidence>
<sequence length="520" mass="55119">MPVSGVSADATVLSVRQLTKLFGSFAACNGIDLDIKPGEIHALLGENGAGKSTLVKMLFGVLAPTSGTILWNGQTVRIASPAAARKLGIGMVFQHFSLFEALTVAENIALSLDDKLPLAQIAARASELSHAYGLPLDPHAHVADLSVGERQRIEIVRALLQNPQLIILDEPTSVLTPQEADRLFETLFKLRAEGRSVLYISHRLEEVQRICDRATVLRHGKVTGACDPRQETPASLARMMVGAEVAHVSAAGTNIRGEVLLEARHLSAAARTPFAVALKNVCLKVRAGEVLAIAGVAGNGQGELFDALSGEYPVEEAQTVQLRGKAVGRSGINDRRLMGAGFVPEERHGHAAVSALPLSDNLVLARYWSDRKAFLSGPLGLIRSGAVKAAAKRICVEMDVRKSGEDPAAGSLSGGNLQKFIVGRELDRQPSVLVVNQPTWGVDAGAASRIRQALVDLAKSGSAVLVISQDLDEIFEVASEIAVISEGRLSDAYPAGELTREKIGLLMGGLYGKTEGAHAH</sequence>
<feature type="domain" description="ABC transporter" evidence="4">
    <location>
        <begin position="13"/>
        <end position="244"/>
    </location>
</feature>